<dbReference type="AlphaFoldDB" id="A0A8R1HUR7"/>
<dbReference type="Pfam" id="PF00328">
    <property type="entry name" value="His_Phos_2"/>
    <property type="match status" value="1"/>
</dbReference>
<evidence type="ECO:0000313" key="4">
    <source>
        <dbReference type="Proteomes" id="UP000005237"/>
    </source>
</evidence>
<evidence type="ECO:0000256" key="2">
    <source>
        <dbReference type="SAM" id="Phobius"/>
    </source>
</evidence>
<dbReference type="Proteomes" id="UP000005237">
    <property type="component" value="Unassembled WGS sequence"/>
</dbReference>
<dbReference type="InterPro" id="IPR000560">
    <property type="entry name" value="His_Pase_clade-2"/>
</dbReference>
<feature type="transmembrane region" description="Helical" evidence="2">
    <location>
        <begin position="7"/>
        <end position="25"/>
    </location>
</feature>
<organism evidence="3 4">
    <name type="scientific">Caenorhabditis japonica</name>
    <dbReference type="NCBI Taxonomy" id="281687"/>
    <lineage>
        <taxon>Eukaryota</taxon>
        <taxon>Metazoa</taxon>
        <taxon>Ecdysozoa</taxon>
        <taxon>Nematoda</taxon>
        <taxon>Chromadorea</taxon>
        <taxon>Rhabditida</taxon>
        <taxon>Rhabditina</taxon>
        <taxon>Rhabditomorpha</taxon>
        <taxon>Rhabditoidea</taxon>
        <taxon>Rhabditidae</taxon>
        <taxon>Peloderinae</taxon>
        <taxon>Caenorhabditis</taxon>
    </lineage>
</organism>
<dbReference type="InterPro" id="IPR050645">
    <property type="entry name" value="Histidine_acid_phosphatase"/>
</dbReference>
<dbReference type="GO" id="GO:0016791">
    <property type="term" value="F:phosphatase activity"/>
    <property type="evidence" value="ECO:0007669"/>
    <property type="project" value="TreeGrafter"/>
</dbReference>
<reference evidence="3" key="2">
    <citation type="submission" date="2022-06" db="UniProtKB">
        <authorList>
            <consortium name="EnsemblMetazoa"/>
        </authorList>
    </citation>
    <scope>IDENTIFICATION</scope>
    <source>
        <strain evidence="3">DF5081</strain>
    </source>
</reference>
<dbReference type="SUPFAM" id="SSF53254">
    <property type="entry name" value="Phosphoglycerate mutase-like"/>
    <property type="match status" value="1"/>
</dbReference>
<protein>
    <submittedName>
        <fullName evidence="3">Uncharacterized protein</fullName>
    </submittedName>
</protein>
<dbReference type="PANTHER" id="PTHR11567:SF206">
    <property type="entry name" value="HISTIDINE ACID PHOSPHATASE-RELATED"/>
    <property type="match status" value="1"/>
</dbReference>
<dbReference type="EnsemblMetazoa" id="CJA07515.1">
    <property type="protein sequence ID" value="CJA07515.1"/>
    <property type="gene ID" value="WBGene00126719"/>
</dbReference>
<keyword evidence="2" id="KW-1133">Transmembrane helix</keyword>
<dbReference type="CDD" id="cd07061">
    <property type="entry name" value="HP_HAP_like"/>
    <property type="match status" value="1"/>
</dbReference>
<name>A0A8R1HUR7_CAEJA</name>
<keyword evidence="2" id="KW-0472">Membrane</keyword>
<dbReference type="InterPro" id="IPR029033">
    <property type="entry name" value="His_PPase_superfam"/>
</dbReference>
<sequence length="266" mass="30876">MNEMLRFLIIFYTIFAGISYFINAIPEEETLQLQFVQALWRHGDRAALFDLYPISEANWTFGGGGFGELTPNGMAQMHQLGGLFRKRYVTDNEFLRSRYSAKEASLHVLPTWCIIVLPFLSVPMYVKSTDSNRTIQSANALLYGFYPPGGWMIQGVDYPNVPDWSQGFTFIPIHVDVIEYCAAVQMCKCRRMNELEEKWAQLPEVQEVNDKINALNRKVAAYYGIPENEADQFSIYSDTWKCQRNHFNDTLYQKCHGTMRNFMKRH</sequence>
<evidence type="ECO:0000313" key="3">
    <source>
        <dbReference type="EnsemblMetazoa" id="CJA07515.1"/>
    </source>
</evidence>
<dbReference type="Gene3D" id="3.40.50.1240">
    <property type="entry name" value="Phosphoglycerate mutase-like"/>
    <property type="match status" value="1"/>
</dbReference>
<feature type="transmembrane region" description="Helical" evidence="2">
    <location>
        <begin position="104"/>
        <end position="126"/>
    </location>
</feature>
<keyword evidence="2" id="KW-0812">Transmembrane</keyword>
<evidence type="ECO:0000256" key="1">
    <source>
        <dbReference type="ARBA" id="ARBA00005375"/>
    </source>
</evidence>
<comment type="similarity">
    <text evidence="1">Belongs to the histidine acid phosphatase family.</text>
</comment>
<keyword evidence="4" id="KW-1185">Reference proteome</keyword>
<accession>A0A8R1HUR7</accession>
<proteinExistence type="inferred from homology"/>
<reference evidence="4" key="1">
    <citation type="submission" date="2010-08" db="EMBL/GenBank/DDBJ databases">
        <authorList>
            <consortium name="Caenorhabditis japonica Sequencing Consortium"/>
            <person name="Wilson R.K."/>
        </authorList>
    </citation>
    <scope>NUCLEOTIDE SEQUENCE [LARGE SCALE GENOMIC DNA]</scope>
    <source>
        <strain evidence="4">DF5081</strain>
    </source>
</reference>
<dbReference type="PANTHER" id="PTHR11567">
    <property type="entry name" value="ACID PHOSPHATASE-RELATED"/>
    <property type="match status" value="1"/>
</dbReference>